<dbReference type="EMBL" id="VXPY01000043">
    <property type="protein sequence ID" value="MYD90043.1"/>
    <property type="molecule type" value="Genomic_DNA"/>
</dbReference>
<keyword evidence="4" id="KW-0732">Signal</keyword>
<accession>A0A6B1DTM3</accession>
<gene>
    <name evidence="5" type="ORF">F4Y08_06850</name>
</gene>
<organism evidence="5">
    <name type="scientific">Caldilineaceae bacterium SB0662_bin_9</name>
    <dbReference type="NCBI Taxonomy" id="2605258"/>
    <lineage>
        <taxon>Bacteria</taxon>
        <taxon>Bacillati</taxon>
        <taxon>Chloroflexota</taxon>
        <taxon>Caldilineae</taxon>
        <taxon>Caldilineales</taxon>
        <taxon>Caldilineaceae</taxon>
    </lineage>
</organism>
<reference evidence="5" key="1">
    <citation type="submission" date="2019-09" db="EMBL/GenBank/DDBJ databases">
        <title>Characterisation of the sponge microbiome using genome-centric metagenomics.</title>
        <authorList>
            <person name="Engelberts J.P."/>
            <person name="Robbins S.J."/>
            <person name="De Goeij J.M."/>
            <person name="Aranda M."/>
            <person name="Bell S.C."/>
            <person name="Webster N.S."/>
        </authorList>
    </citation>
    <scope>NUCLEOTIDE SEQUENCE</scope>
    <source>
        <strain evidence="5">SB0662_bin_9</strain>
    </source>
</reference>
<evidence type="ECO:0000256" key="3">
    <source>
        <dbReference type="ARBA" id="ARBA00022448"/>
    </source>
</evidence>
<dbReference type="PROSITE" id="PS51257">
    <property type="entry name" value="PROKAR_LIPOPROTEIN"/>
    <property type="match status" value="1"/>
</dbReference>
<dbReference type="InterPro" id="IPR050490">
    <property type="entry name" value="Bact_solute-bd_prot1"/>
</dbReference>
<dbReference type="AlphaFoldDB" id="A0A6B1DTM3"/>
<comment type="subcellular location">
    <subcellularLocation>
        <location evidence="1">Cell envelope</location>
    </subcellularLocation>
</comment>
<proteinExistence type="inferred from homology"/>
<dbReference type="SUPFAM" id="SSF53850">
    <property type="entry name" value="Periplasmic binding protein-like II"/>
    <property type="match status" value="1"/>
</dbReference>
<evidence type="ECO:0000256" key="2">
    <source>
        <dbReference type="ARBA" id="ARBA00008520"/>
    </source>
</evidence>
<keyword evidence="3" id="KW-0813">Transport</keyword>
<dbReference type="PANTHER" id="PTHR43649">
    <property type="entry name" value="ARABINOSE-BINDING PROTEIN-RELATED"/>
    <property type="match status" value="1"/>
</dbReference>
<evidence type="ECO:0000256" key="4">
    <source>
        <dbReference type="ARBA" id="ARBA00022729"/>
    </source>
</evidence>
<dbReference type="GO" id="GO:0030313">
    <property type="term" value="C:cell envelope"/>
    <property type="evidence" value="ECO:0007669"/>
    <property type="project" value="UniProtKB-SubCell"/>
</dbReference>
<comment type="similarity">
    <text evidence="2">Belongs to the bacterial solute-binding protein 1 family.</text>
</comment>
<dbReference type="InterPro" id="IPR006311">
    <property type="entry name" value="TAT_signal"/>
</dbReference>
<protein>
    <submittedName>
        <fullName evidence="5">Extracellular solute-binding protein</fullName>
    </submittedName>
</protein>
<evidence type="ECO:0000256" key="1">
    <source>
        <dbReference type="ARBA" id="ARBA00004196"/>
    </source>
</evidence>
<dbReference type="InterPro" id="IPR006059">
    <property type="entry name" value="SBP"/>
</dbReference>
<dbReference type="Pfam" id="PF13416">
    <property type="entry name" value="SBP_bac_8"/>
    <property type="match status" value="1"/>
</dbReference>
<dbReference type="PANTHER" id="PTHR43649:SF31">
    <property type="entry name" value="SN-GLYCEROL-3-PHOSPHATE-BINDING PERIPLASMIC PROTEIN UGPB"/>
    <property type="match status" value="1"/>
</dbReference>
<dbReference type="PROSITE" id="PS51318">
    <property type="entry name" value="TAT"/>
    <property type="match status" value="1"/>
</dbReference>
<dbReference type="Gene3D" id="3.40.190.10">
    <property type="entry name" value="Periplasmic binding protein-like II"/>
    <property type="match status" value="1"/>
</dbReference>
<evidence type="ECO:0000313" key="5">
    <source>
        <dbReference type="EMBL" id="MYD90043.1"/>
    </source>
</evidence>
<comment type="caution">
    <text evidence="5">The sequence shown here is derived from an EMBL/GenBank/DDBJ whole genome shotgun (WGS) entry which is preliminary data.</text>
</comment>
<name>A0A6B1DTM3_9CHLR</name>
<sequence length="438" mass="48570">MTASRISRRRFFQGLSWVGVGTVVAACTPMPAPTVTEEGVPAAETIHIRFAGWGNTEELTLYENIAAAHMEEDPGIEIENLGFPGSDYAQKLFSWIASGDPPENLRTGTQYFPTLWADGVLLPLTEYFNSTPDLLDDAQYMTILYDIYTLDNEMFATVIGPNVMAAYLNMDLLSEAGLEYPGADWTYDDYAAMAVAMTGGEGMEKTFGSSNAYWWMVWESQLWARGGDLFDAIYNPTRCLLDSEEMIETCRWFQDMVHTHGAAPTAGEAAGFEGGWNSGRIGMEITGTWAVNARRKIDAFAWDLAHLPREKHQASAHAAGGIVIPNTVAHPDAAWSHAAYHQGDRAQEMYARDGLNAPIMLKWATSPAFLELEGAPPHHSARVDAMAYSRNRDFYFAQWTEVRNKAFNPEMDKLMTGEQTPEDTALNMAQKAQEILDA</sequence>